<dbReference type="NCBIfam" id="TIGR01571">
    <property type="entry name" value="A_thal_Cys_rich"/>
    <property type="match status" value="1"/>
</dbReference>
<sequence length="211" mass="22749">MSTSTPPRAPMPPVPSTTVTVTATGPSQEQRQGGKLQDLLQGPDAQQWQARFNTTMADVGGVVNSKAPESAEPFSQNLFGCFGDIGLCLQGCLIPCVVFGKTHHRTRENARMEGYQPVNTTCLLLCGLGCIGLSWIPMSMQRADIRRKYGLRGSCLGDIALACCCGCCAIVQEERESAHREPLDDTHTTTVAGDKTQYNSQPGMNYPTPPQ</sequence>
<evidence type="ECO:0000313" key="2">
    <source>
        <dbReference type="EMBL" id="ELQ32513.1"/>
    </source>
</evidence>
<name>A0AA97PFD3_PYRO3</name>
<accession>A0AA97PFD3</accession>
<proteinExistence type="predicted"/>
<evidence type="ECO:0008006" key="3">
    <source>
        <dbReference type="Google" id="ProtNLM"/>
    </source>
</evidence>
<dbReference type="PANTHER" id="PTHR15907">
    <property type="entry name" value="DUF614 FAMILY PROTEIN-RELATED"/>
    <property type="match status" value="1"/>
</dbReference>
<feature type="compositionally biased region" description="Low complexity" evidence="1">
    <location>
        <begin position="16"/>
        <end position="26"/>
    </location>
</feature>
<feature type="region of interest" description="Disordered" evidence="1">
    <location>
        <begin position="1"/>
        <end position="36"/>
    </location>
</feature>
<dbReference type="EMBL" id="JH793260">
    <property type="protein sequence ID" value="ELQ32513.1"/>
    <property type="molecule type" value="Genomic_DNA"/>
</dbReference>
<dbReference type="Proteomes" id="UP000011086">
    <property type="component" value="Unassembled WGS sequence"/>
</dbReference>
<reference evidence="2" key="1">
    <citation type="journal article" date="2012" name="PLoS Genet.">
        <title>Comparative analysis of the genomes of two field isolates of the rice blast fungus Magnaporthe oryzae.</title>
        <authorList>
            <person name="Xue M."/>
            <person name="Yang J."/>
            <person name="Li Z."/>
            <person name="Hu S."/>
            <person name="Yao N."/>
            <person name="Dean R.A."/>
            <person name="Zhao W."/>
            <person name="Shen M."/>
            <person name="Zhang H."/>
            <person name="Li C."/>
            <person name="Liu L."/>
            <person name="Cao L."/>
            <person name="Xu X."/>
            <person name="Xing Y."/>
            <person name="Hsiang T."/>
            <person name="Zhang Z."/>
            <person name="Xu J.R."/>
            <person name="Peng Y.L."/>
        </authorList>
    </citation>
    <scope>NUCLEOTIDE SEQUENCE</scope>
    <source>
        <strain evidence="2">Y34</strain>
    </source>
</reference>
<dbReference type="InterPro" id="IPR006461">
    <property type="entry name" value="PLAC_motif_containing"/>
</dbReference>
<gene>
    <name evidence="2" type="ORF">OOU_Y34scaffold01106g4</name>
</gene>
<evidence type="ECO:0000256" key="1">
    <source>
        <dbReference type="SAM" id="MobiDB-lite"/>
    </source>
</evidence>
<feature type="compositionally biased region" description="Polar residues" evidence="1">
    <location>
        <begin position="188"/>
        <end position="203"/>
    </location>
</feature>
<organism evidence="2">
    <name type="scientific">Pyricularia oryzae (strain Y34)</name>
    <name type="common">Rice blast fungus</name>
    <name type="synonym">Magnaporthe oryzae</name>
    <dbReference type="NCBI Taxonomy" id="1143189"/>
    <lineage>
        <taxon>Eukaryota</taxon>
        <taxon>Fungi</taxon>
        <taxon>Dikarya</taxon>
        <taxon>Ascomycota</taxon>
        <taxon>Pezizomycotina</taxon>
        <taxon>Sordariomycetes</taxon>
        <taxon>Sordariomycetidae</taxon>
        <taxon>Magnaporthales</taxon>
        <taxon>Pyriculariaceae</taxon>
        <taxon>Pyricularia</taxon>
    </lineage>
</organism>
<protein>
    <recommendedName>
        <fullName evidence="3">PLAC8-domain-containing protein</fullName>
    </recommendedName>
</protein>
<dbReference type="AlphaFoldDB" id="A0AA97PFD3"/>
<feature type="region of interest" description="Disordered" evidence="1">
    <location>
        <begin position="179"/>
        <end position="211"/>
    </location>
</feature>
<dbReference type="Pfam" id="PF04749">
    <property type="entry name" value="PLAC8"/>
    <property type="match status" value="1"/>
</dbReference>